<dbReference type="EMBL" id="SEOQ01000911">
    <property type="protein sequence ID" value="TFY55483.1"/>
    <property type="molecule type" value="Genomic_DNA"/>
</dbReference>
<name>A0A4Y9Y189_9AGAM</name>
<accession>A0A4Y9Y189</accession>
<sequence length="108" mass="12190">MFLQPVYHDLVLAPNEWHNYLGRFPAARSDVAEPIHLSHRRVAPPVRERMKMPPDKNDPQEVQPRHTQRERPARVPMDSASCTGRVVSFASCMLFRAPAAAESVSFGA</sequence>
<organism evidence="2 3">
    <name type="scientific">Dentipellis fragilis</name>
    <dbReference type="NCBI Taxonomy" id="205917"/>
    <lineage>
        <taxon>Eukaryota</taxon>
        <taxon>Fungi</taxon>
        <taxon>Dikarya</taxon>
        <taxon>Basidiomycota</taxon>
        <taxon>Agaricomycotina</taxon>
        <taxon>Agaricomycetes</taxon>
        <taxon>Russulales</taxon>
        <taxon>Hericiaceae</taxon>
        <taxon>Dentipellis</taxon>
    </lineage>
</organism>
<keyword evidence="3" id="KW-1185">Reference proteome</keyword>
<comment type="caution">
    <text evidence="2">The sequence shown here is derived from an EMBL/GenBank/DDBJ whole genome shotgun (WGS) entry which is preliminary data.</text>
</comment>
<dbReference type="AlphaFoldDB" id="A0A4Y9Y189"/>
<feature type="compositionally biased region" description="Basic and acidic residues" evidence="1">
    <location>
        <begin position="46"/>
        <end position="73"/>
    </location>
</feature>
<evidence type="ECO:0000313" key="3">
    <source>
        <dbReference type="Proteomes" id="UP000298327"/>
    </source>
</evidence>
<gene>
    <name evidence="2" type="ORF">EVG20_g9300</name>
</gene>
<proteinExistence type="predicted"/>
<evidence type="ECO:0000313" key="2">
    <source>
        <dbReference type="EMBL" id="TFY55483.1"/>
    </source>
</evidence>
<feature type="region of interest" description="Disordered" evidence="1">
    <location>
        <begin position="39"/>
        <end position="78"/>
    </location>
</feature>
<evidence type="ECO:0000256" key="1">
    <source>
        <dbReference type="SAM" id="MobiDB-lite"/>
    </source>
</evidence>
<dbReference type="Proteomes" id="UP000298327">
    <property type="component" value="Unassembled WGS sequence"/>
</dbReference>
<reference evidence="2 3" key="1">
    <citation type="submission" date="2019-02" db="EMBL/GenBank/DDBJ databases">
        <title>Genome sequencing of the rare red list fungi Dentipellis fragilis.</title>
        <authorList>
            <person name="Buettner E."/>
            <person name="Kellner H."/>
        </authorList>
    </citation>
    <scope>NUCLEOTIDE SEQUENCE [LARGE SCALE GENOMIC DNA]</scope>
    <source>
        <strain evidence="2 3">DSM 105465</strain>
    </source>
</reference>
<protein>
    <submittedName>
        <fullName evidence="2">Uncharacterized protein</fullName>
    </submittedName>
</protein>